<keyword evidence="2" id="KW-1185">Reference proteome</keyword>
<evidence type="ECO:0000313" key="1">
    <source>
        <dbReference type="EMBL" id="KIJ58675.1"/>
    </source>
</evidence>
<reference evidence="1 2" key="1">
    <citation type="submission" date="2014-04" db="EMBL/GenBank/DDBJ databases">
        <title>Evolutionary Origins and Diversification of the Mycorrhizal Mutualists.</title>
        <authorList>
            <consortium name="DOE Joint Genome Institute"/>
            <consortium name="Mycorrhizal Genomics Consortium"/>
            <person name="Kohler A."/>
            <person name="Kuo A."/>
            <person name="Nagy L.G."/>
            <person name="Floudas D."/>
            <person name="Copeland A."/>
            <person name="Barry K.W."/>
            <person name="Cichocki N."/>
            <person name="Veneault-Fourrey C."/>
            <person name="LaButti K."/>
            <person name="Lindquist E.A."/>
            <person name="Lipzen A."/>
            <person name="Lundell T."/>
            <person name="Morin E."/>
            <person name="Murat C."/>
            <person name="Riley R."/>
            <person name="Ohm R."/>
            <person name="Sun H."/>
            <person name="Tunlid A."/>
            <person name="Henrissat B."/>
            <person name="Grigoriev I.V."/>
            <person name="Hibbett D.S."/>
            <person name="Martin F."/>
        </authorList>
    </citation>
    <scope>NUCLEOTIDE SEQUENCE [LARGE SCALE GENOMIC DNA]</scope>
    <source>
        <strain evidence="1 2">MD-312</strain>
    </source>
</reference>
<accession>A0A0C9VM36</accession>
<dbReference type="OrthoDB" id="3269417at2759"/>
<dbReference type="EMBL" id="KN839917">
    <property type="protein sequence ID" value="KIJ58675.1"/>
    <property type="molecule type" value="Genomic_DNA"/>
</dbReference>
<dbReference type="HOGENOM" id="CLU_116861_1_0_1"/>
<dbReference type="AlphaFoldDB" id="A0A0C9VM36"/>
<evidence type="ECO:0000313" key="2">
    <source>
        <dbReference type="Proteomes" id="UP000053820"/>
    </source>
</evidence>
<feature type="non-terminal residue" evidence="1">
    <location>
        <position position="73"/>
    </location>
</feature>
<name>A0A0C9VM36_9AGAM</name>
<protein>
    <submittedName>
        <fullName evidence="1">Uncharacterized protein</fullName>
    </submittedName>
</protein>
<proteinExistence type="predicted"/>
<gene>
    <name evidence="1" type="ORF">HYDPIDRAFT_73386</name>
</gene>
<organism evidence="1 2">
    <name type="scientific">Hydnomerulius pinastri MD-312</name>
    <dbReference type="NCBI Taxonomy" id="994086"/>
    <lineage>
        <taxon>Eukaryota</taxon>
        <taxon>Fungi</taxon>
        <taxon>Dikarya</taxon>
        <taxon>Basidiomycota</taxon>
        <taxon>Agaricomycotina</taxon>
        <taxon>Agaricomycetes</taxon>
        <taxon>Agaricomycetidae</taxon>
        <taxon>Boletales</taxon>
        <taxon>Boletales incertae sedis</taxon>
        <taxon>Leucogyrophana</taxon>
    </lineage>
</organism>
<sequence>MLHLLHEFELSVWKVVFIHLLQILDSLKGSVLSELDHHYRQVPTFGHDTIQCFRQSVSELKRMAAHDFEDLLQ</sequence>
<dbReference type="Proteomes" id="UP000053820">
    <property type="component" value="Unassembled WGS sequence"/>
</dbReference>